<accession>A0A9X2BZA2</accession>
<sequence length="75" mass="8474">MPLLADRLRIIDRRIADEEVELETRGIPHRCSLRGGICNDCVGAVGWLQENIRARRALGVRHSGDCIRQKAKNPK</sequence>
<proteinExistence type="predicted"/>
<protein>
    <submittedName>
        <fullName evidence="1">Uncharacterized protein</fullName>
    </submittedName>
</protein>
<reference evidence="1" key="1">
    <citation type="submission" date="2021-11" db="EMBL/GenBank/DDBJ databases">
        <title>BS-T2-15 a new species belonging to the Comamonadaceae family isolated from the soil of a French oak forest.</title>
        <authorList>
            <person name="Mieszkin S."/>
            <person name="Alain K."/>
        </authorList>
    </citation>
    <scope>NUCLEOTIDE SEQUENCE</scope>
    <source>
        <strain evidence="1">BS-T2-15</strain>
    </source>
</reference>
<gene>
    <name evidence="1" type="ORF">LPC04_10330</name>
</gene>
<keyword evidence="2" id="KW-1185">Reference proteome</keyword>
<organism evidence="1 2">
    <name type="scientific">Scleromatobacter humisilvae</name>
    <dbReference type="NCBI Taxonomy" id="2897159"/>
    <lineage>
        <taxon>Bacteria</taxon>
        <taxon>Pseudomonadati</taxon>
        <taxon>Pseudomonadota</taxon>
        <taxon>Betaproteobacteria</taxon>
        <taxon>Burkholderiales</taxon>
        <taxon>Sphaerotilaceae</taxon>
        <taxon>Scleromatobacter</taxon>
    </lineage>
</organism>
<dbReference type="EMBL" id="JAJLJH010000002">
    <property type="protein sequence ID" value="MCK9686102.1"/>
    <property type="molecule type" value="Genomic_DNA"/>
</dbReference>
<comment type="caution">
    <text evidence="1">The sequence shown here is derived from an EMBL/GenBank/DDBJ whole genome shotgun (WGS) entry which is preliminary data.</text>
</comment>
<dbReference type="Proteomes" id="UP001139353">
    <property type="component" value="Unassembled WGS sequence"/>
</dbReference>
<dbReference type="RefSeq" id="WP_275682132.1">
    <property type="nucleotide sequence ID" value="NZ_JAJLJH010000002.1"/>
</dbReference>
<name>A0A9X2BZA2_9BURK</name>
<dbReference type="AlphaFoldDB" id="A0A9X2BZA2"/>
<evidence type="ECO:0000313" key="2">
    <source>
        <dbReference type="Proteomes" id="UP001139353"/>
    </source>
</evidence>
<evidence type="ECO:0000313" key="1">
    <source>
        <dbReference type="EMBL" id="MCK9686102.1"/>
    </source>
</evidence>